<evidence type="ECO:0000256" key="1">
    <source>
        <dbReference type="SAM" id="MobiDB-lite"/>
    </source>
</evidence>
<keyword evidence="4" id="KW-1185">Reference proteome</keyword>
<evidence type="ECO:0000313" key="3">
    <source>
        <dbReference type="EMBL" id="MBC9813873.1"/>
    </source>
</evidence>
<comment type="caution">
    <text evidence="3">The sequence shown here is derived from an EMBL/GenBank/DDBJ whole genome shotgun (WGS) entry which is preliminary data.</text>
</comment>
<protein>
    <submittedName>
        <fullName evidence="3">Uncharacterized protein</fullName>
    </submittedName>
</protein>
<feature type="compositionally biased region" description="Basic and acidic residues" evidence="1">
    <location>
        <begin position="149"/>
        <end position="159"/>
    </location>
</feature>
<feature type="chain" id="PRO_5035267554" evidence="2">
    <location>
        <begin position="24"/>
        <end position="177"/>
    </location>
</feature>
<feature type="region of interest" description="Disordered" evidence="1">
    <location>
        <begin position="149"/>
        <end position="177"/>
    </location>
</feature>
<evidence type="ECO:0000313" key="4">
    <source>
        <dbReference type="Proteomes" id="UP000652681"/>
    </source>
</evidence>
<evidence type="ECO:0000256" key="2">
    <source>
        <dbReference type="SAM" id="SignalP"/>
    </source>
</evidence>
<proteinExistence type="predicted"/>
<dbReference type="EMBL" id="JACVEL010000018">
    <property type="protein sequence ID" value="MBC9813873.1"/>
    <property type="molecule type" value="Genomic_DNA"/>
</dbReference>
<accession>A0A8J6PGE1</accession>
<feature type="signal peptide" evidence="2">
    <location>
        <begin position="1"/>
        <end position="23"/>
    </location>
</feature>
<dbReference type="RefSeq" id="WP_216714792.1">
    <property type="nucleotide sequence ID" value="NZ_JACVEL010000018.1"/>
</dbReference>
<gene>
    <name evidence="3" type="ORF">H9Y05_15460</name>
</gene>
<dbReference type="AlphaFoldDB" id="A0A8J6PGE1"/>
<reference evidence="3" key="1">
    <citation type="submission" date="2020-09" db="EMBL/GenBank/DDBJ databases">
        <title>Taishania pollutisoli gen. nov., sp. nov., Isolated from Tetrabromobisphenol A-Contaminated Soil.</title>
        <authorList>
            <person name="Chen Q."/>
        </authorList>
    </citation>
    <scope>NUCLEOTIDE SEQUENCE</scope>
    <source>
        <strain evidence="3">CZZ-1</strain>
    </source>
</reference>
<keyword evidence="2" id="KW-0732">Signal</keyword>
<feature type="compositionally biased region" description="Basic and acidic residues" evidence="1">
    <location>
        <begin position="166"/>
        <end position="177"/>
    </location>
</feature>
<dbReference type="Proteomes" id="UP000652681">
    <property type="component" value="Unassembled WGS sequence"/>
</dbReference>
<sequence>MKQLSKALRAFVVMFFATSMVFAQDGSKPGADKKKENFEKIEAAKKEYFTQELKLTDKEAEKFWPVHDEFSKANRENRKKQREIGKELRNGFDSIPEKDVRTKMEAMLSLETADVQLKKDYLNKAADVIGYKRAAKSLHLEHEFKRELMDRVKDKEHGRGPNPGRGEFRKAPVEETE</sequence>
<name>A0A8J6PGE1_9FLAO</name>
<organism evidence="3 4">
    <name type="scientific">Taishania pollutisoli</name>
    <dbReference type="NCBI Taxonomy" id="2766479"/>
    <lineage>
        <taxon>Bacteria</taxon>
        <taxon>Pseudomonadati</taxon>
        <taxon>Bacteroidota</taxon>
        <taxon>Flavobacteriia</taxon>
        <taxon>Flavobacteriales</taxon>
        <taxon>Crocinitomicaceae</taxon>
        <taxon>Taishania</taxon>
    </lineage>
</organism>